<keyword evidence="14" id="KW-1185">Reference proteome</keyword>
<keyword evidence="7" id="KW-0479">Metal-binding</keyword>
<dbReference type="EMBL" id="WLYK01000001">
    <property type="protein sequence ID" value="MTD13813.1"/>
    <property type="molecule type" value="Genomic_DNA"/>
</dbReference>
<keyword evidence="10" id="KW-0170">Cobalt</keyword>
<evidence type="ECO:0000256" key="8">
    <source>
        <dbReference type="ARBA" id="ARBA00022801"/>
    </source>
</evidence>
<dbReference type="InterPro" id="IPR050072">
    <property type="entry name" value="Peptidase_M20A"/>
</dbReference>
<dbReference type="InterPro" id="IPR010182">
    <property type="entry name" value="ArgE/DapE"/>
</dbReference>
<sequence length="406" mass="42137">MILGMTTSVPDIDDADLLDLTQQLVRLRTVNTGAGVVEQPAADLVAQLMTSYGWQVTISEVAPGRPNVVGVVHGRGPGRTLMFEGHTDVVTEGDPDGWSFDPYSGDVVDGKLLGRGSADMKAGVAAMIHAARAVELGGFDGRIVVAALADEEGMMLGAKHFADAYRAAGGLDGAPIDAVIVCEPEGGELCTVAKGAVRARIDVHGVMAHGAMPHHGRNPLPAIGEILVGIGALEQELQENPGPHPHLGLTSITPTVLDAGQPAQVNVIPAVASVYLDIRTIPGIDHAELIDVLTALAETVAAARDLTATLEVIDDRPVVDTAEDDPVVLALRRAHEEVTGAPPPFGGVPGTTDGTILTRDAGLVTVVYGPGGKWIAHQVDEFVEVDDLVACARVYAATARHFLAAS</sequence>
<dbReference type="SUPFAM" id="SSF53187">
    <property type="entry name" value="Zn-dependent exopeptidases"/>
    <property type="match status" value="1"/>
</dbReference>
<organism evidence="13 14">
    <name type="scientific">Nakamurella alba</name>
    <dbReference type="NCBI Taxonomy" id="2665158"/>
    <lineage>
        <taxon>Bacteria</taxon>
        <taxon>Bacillati</taxon>
        <taxon>Actinomycetota</taxon>
        <taxon>Actinomycetes</taxon>
        <taxon>Nakamurellales</taxon>
        <taxon>Nakamurellaceae</taxon>
        <taxon>Nakamurella</taxon>
    </lineage>
</organism>
<evidence type="ECO:0000313" key="13">
    <source>
        <dbReference type="EMBL" id="MTD13813.1"/>
    </source>
</evidence>
<evidence type="ECO:0000313" key="14">
    <source>
        <dbReference type="Proteomes" id="UP000460221"/>
    </source>
</evidence>
<protein>
    <recommendedName>
        <fullName evidence="6">Probable succinyl-diaminopimelate desuccinylase</fullName>
        <ecNumber evidence="5">3.5.1.18</ecNumber>
    </recommendedName>
</protein>
<dbReference type="UniPathway" id="UPA00034">
    <property type="reaction ID" value="UER00021"/>
</dbReference>
<evidence type="ECO:0000256" key="11">
    <source>
        <dbReference type="ARBA" id="ARBA00051301"/>
    </source>
</evidence>
<gene>
    <name evidence="13" type="ORF">GIS00_07645</name>
</gene>
<comment type="caution">
    <text evidence="13">The sequence shown here is derived from an EMBL/GenBank/DDBJ whole genome shotgun (WGS) entry which is preliminary data.</text>
</comment>
<evidence type="ECO:0000256" key="3">
    <source>
        <dbReference type="ARBA" id="ARBA00005130"/>
    </source>
</evidence>
<dbReference type="PANTHER" id="PTHR43808">
    <property type="entry name" value="ACETYLORNITHINE DEACETYLASE"/>
    <property type="match status" value="1"/>
</dbReference>
<keyword evidence="8" id="KW-0378">Hydrolase</keyword>
<dbReference type="GO" id="GO:0009014">
    <property type="term" value="F:succinyl-diaminopimelate desuccinylase activity"/>
    <property type="evidence" value="ECO:0007669"/>
    <property type="project" value="UniProtKB-EC"/>
</dbReference>
<evidence type="ECO:0000256" key="1">
    <source>
        <dbReference type="ARBA" id="ARBA00001941"/>
    </source>
</evidence>
<evidence type="ECO:0000259" key="12">
    <source>
        <dbReference type="Pfam" id="PF07687"/>
    </source>
</evidence>
<comment type="pathway">
    <text evidence="3">Amino-acid biosynthesis; L-lysine biosynthesis via DAP pathway; LL-2,6-diaminopimelate from (S)-tetrahydrodipicolinate (succinylase route): step 3/3.</text>
</comment>
<evidence type="ECO:0000256" key="9">
    <source>
        <dbReference type="ARBA" id="ARBA00022833"/>
    </source>
</evidence>
<dbReference type="InterPro" id="IPR001261">
    <property type="entry name" value="ArgE/DapE_CS"/>
</dbReference>
<comment type="cofactor">
    <cofactor evidence="2">
        <name>Zn(2+)</name>
        <dbReference type="ChEBI" id="CHEBI:29105"/>
    </cofactor>
</comment>
<dbReference type="Pfam" id="PF01546">
    <property type="entry name" value="Peptidase_M20"/>
    <property type="match status" value="1"/>
</dbReference>
<dbReference type="NCBIfam" id="TIGR01910">
    <property type="entry name" value="DapE-ArgE"/>
    <property type="match status" value="1"/>
</dbReference>
<dbReference type="EC" id="3.5.1.18" evidence="5"/>
<dbReference type="PROSITE" id="PS00759">
    <property type="entry name" value="ARGE_DAPE_CPG2_2"/>
    <property type="match status" value="1"/>
</dbReference>
<dbReference type="InterPro" id="IPR011650">
    <property type="entry name" value="Peptidase_M20_dimer"/>
</dbReference>
<dbReference type="PROSITE" id="PS00758">
    <property type="entry name" value="ARGE_DAPE_CPG2_1"/>
    <property type="match status" value="1"/>
</dbReference>
<reference evidence="13 14" key="1">
    <citation type="submission" date="2019-11" db="EMBL/GenBank/DDBJ databases">
        <authorList>
            <person name="Jiang L.-Q."/>
        </authorList>
    </citation>
    <scope>NUCLEOTIDE SEQUENCE [LARGE SCALE GENOMIC DNA]</scope>
    <source>
        <strain evidence="13 14">YIM 132087</strain>
    </source>
</reference>
<comment type="cofactor">
    <cofactor evidence="1">
        <name>Co(2+)</name>
        <dbReference type="ChEBI" id="CHEBI:48828"/>
    </cofactor>
</comment>
<evidence type="ECO:0000256" key="7">
    <source>
        <dbReference type="ARBA" id="ARBA00022723"/>
    </source>
</evidence>
<name>A0A7K1FKP6_9ACTN</name>
<dbReference type="Proteomes" id="UP000460221">
    <property type="component" value="Unassembled WGS sequence"/>
</dbReference>
<accession>A0A7K1FKP6</accession>
<proteinExistence type="inferred from homology"/>
<dbReference type="GO" id="GO:0009089">
    <property type="term" value="P:lysine biosynthetic process via diaminopimelate"/>
    <property type="evidence" value="ECO:0007669"/>
    <property type="project" value="UniProtKB-UniPathway"/>
</dbReference>
<dbReference type="GO" id="GO:0046872">
    <property type="term" value="F:metal ion binding"/>
    <property type="evidence" value="ECO:0007669"/>
    <property type="project" value="UniProtKB-KW"/>
</dbReference>
<dbReference type="SUPFAM" id="SSF55031">
    <property type="entry name" value="Bacterial exopeptidase dimerisation domain"/>
    <property type="match status" value="1"/>
</dbReference>
<feature type="domain" description="Peptidase M20 dimerisation" evidence="12">
    <location>
        <begin position="194"/>
        <end position="302"/>
    </location>
</feature>
<dbReference type="InterPro" id="IPR036264">
    <property type="entry name" value="Bact_exopeptidase_dim_dom"/>
</dbReference>
<evidence type="ECO:0000256" key="10">
    <source>
        <dbReference type="ARBA" id="ARBA00023285"/>
    </source>
</evidence>
<dbReference type="Gene3D" id="3.40.630.10">
    <property type="entry name" value="Zn peptidases"/>
    <property type="match status" value="2"/>
</dbReference>
<dbReference type="CDD" id="cd08659">
    <property type="entry name" value="M20_ArgE_DapE-like"/>
    <property type="match status" value="1"/>
</dbReference>
<evidence type="ECO:0000256" key="4">
    <source>
        <dbReference type="ARBA" id="ARBA00006247"/>
    </source>
</evidence>
<keyword evidence="9" id="KW-0862">Zinc</keyword>
<evidence type="ECO:0000256" key="5">
    <source>
        <dbReference type="ARBA" id="ARBA00011921"/>
    </source>
</evidence>
<evidence type="ECO:0000256" key="6">
    <source>
        <dbReference type="ARBA" id="ARBA00016853"/>
    </source>
</evidence>
<comment type="catalytic activity">
    <reaction evidence="11">
        <text>N-succinyl-(2S,6S)-2,6-diaminopimelate + H2O = (2S,6S)-2,6-diaminopimelate + succinate</text>
        <dbReference type="Rhea" id="RHEA:22608"/>
        <dbReference type="ChEBI" id="CHEBI:15377"/>
        <dbReference type="ChEBI" id="CHEBI:30031"/>
        <dbReference type="ChEBI" id="CHEBI:57609"/>
        <dbReference type="ChEBI" id="CHEBI:58087"/>
        <dbReference type="EC" id="3.5.1.18"/>
    </reaction>
</comment>
<dbReference type="Gene3D" id="3.30.70.360">
    <property type="match status" value="1"/>
</dbReference>
<dbReference type="AlphaFoldDB" id="A0A7K1FKP6"/>
<comment type="similarity">
    <text evidence="4">Belongs to the peptidase M20A family.</text>
</comment>
<evidence type="ECO:0000256" key="2">
    <source>
        <dbReference type="ARBA" id="ARBA00001947"/>
    </source>
</evidence>
<dbReference type="Pfam" id="PF07687">
    <property type="entry name" value="M20_dimer"/>
    <property type="match status" value="1"/>
</dbReference>
<dbReference type="InterPro" id="IPR002933">
    <property type="entry name" value="Peptidase_M20"/>
</dbReference>